<gene>
    <name evidence="1" type="ORF">GLV81_17805</name>
</gene>
<accession>A0A6I6GMI3</accession>
<dbReference type="GO" id="GO:0032259">
    <property type="term" value="P:methylation"/>
    <property type="evidence" value="ECO:0007669"/>
    <property type="project" value="UniProtKB-KW"/>
</dbReference>
<dbReference type="Proteomes" id="UP000426027">
    <property type="component" value="Chromosome"/>
</dbReference>
<sequence>MQCHACKASINYSNTIHAKEMMRGTRAVFDYAVCENCGSLQLLDEPADMSAYYCQGYYSTNHAVEGLFQPAWKAWLKQYRDAYWITGKGWLGKHIHQRMPNKSIELANLRHLELTSSTRILDVGCGTGTIPYVLYNAGFKQITGLEPFIQEDIHYANGLTIKKGWLTNYREEPFDLIMFNHSFEHLSSPHEYLDAAYNLLKPNGQLLIRIPTVSSFTFQQYQENWVQLDAPRHAMLYSRKGIELLAKAHQFDLQVMIDEGTSFQFIGSEQYQMDIPLHGDKRSWFEGNTELFTPVQIRQFEEQANELNRTGNSDSIAVTLQKR</sequence>
<dbReference type="SUPFAM" id="SSF53335">
    <property type="entry name" value="S-adenosyl-L-methionine-dependent methyltransferases"/>
    <property type="match status" value="1"/>
</dbReference>
<dbReference type="InterPro" id="IPR029063">
    <property type="entry name" value="SAM-dependent_MTases_sf"/>
</dbReference>
<keyword evidence="2" id="KW-1185">Reference proteome</keyword>
<dbReference type="AlphaFoldDB" id="A0A6I6GMI3"/>
<dbReference type="KEGG" id="fls:GLV81_17805"/>
<dbReference type="Gene3D" id="3.40.50.150">
    <property type="entry name" value="Vaccinia Virus protein VP39"/>
    <property type="match status" value="1"/>
</dbReference>
<dbReference type="PANTHER" id="PTHR43861">
    <property type="entry name" value="TRANS-ACONITATE 2-METHYLTRANSFERASE-RELATED"/>
    <property type="match status" value="1"/>
</dbReference>
<evidence type="ECO:0000313" key="2">
    <source>
        <dbReference type="Proteomes" id="UP000426027"/>
    </source>
</evidence>
<reference evidence="1 2" key="1">
    <citation type="submission" date="2019-11" db="EMBL/GenBank/DDBJ databases">
        <authorList>
            <person name="Im W.T."/>
        </authorList>
    </citation>
    <scope>NUCLEOTIDE SEQUENCE [LARGE SCALE GENOMIC DNA]</scope>
    <source>
        <strain evidence="1 2">SB-02</strain>
    </source>
</reference>
<organism evidence="1 2">
    <name type="scientific">Phnomibacter ginsenosidimutans</name>
    <dbReference type="NCBI Taxonomy" id="2676868"/>
    <lineage>
        <taxon>Bacteria</taxon>
        <taxon>Pseudomonadati</taxon>
        <taxon>Bacteroidota</taxon>
        <taxon>Chitinophagia</taxon>
        <taxon>Chitinophagales</taxon>
        <taxon>Chitinophagaceae</taxon>
        <taxon>Phnomibacter</taxon>
    </lineage>
</organism>
<name>A0A6I6GMI3_9BACT</name>
<dbReference type="GO" id="GO:0008168">
    <property type="term" value="F:methyltransferase activity"/>
    <property type="evidence" value="ECO:0007669"/>
    <property type="project" value="UniProtKB-KW"/>
</dbReference>
<evidence type="ECO:0000313" key="1">
    <source>
        <dbReference type="EMBL" id="QGW29725.1"/>
    </source>
</evidence>
<keyword evidence="1" id="KW-0489">Methyltransferase</keyword>
<keyword evidence="1" id="KW-0808">Transferase</keyword>
<protein>
    <submittedName>
        <fullName evidence="1">Methyltransferase domain-containing protein</fullName>
    </submittedName>
</protein>
<proteinExistence type="predicted"/>
<dbReference type="CDD" id="cd02440">
    <property type="entry name" value="AdoMet_MTases"/>
    <property type="match status" value="1"/>
</dbReference>
<dbReference type="Pfam" id="PF13489">
    <property type="entry name" value="Methyltransf_23"/>
    <property type="match status" value="1"/>
</dbReference>
<dbReference type="EMBL" id="CP046566">
    <property type="protein sequence ID" value="QGW29725.1"/>
    <property type="molecule type" value="Genomic_DNA"/>
</dbReference>